<comment type="pathway">
    <text evidence="1 5">Amino-acid biosynthesis; L-methionine biosynthesis via salvage pathway; S-methyl-5-thio-alpha-D-ribose 1-phosphate from S-methyl-5'-thioadenosine (hydrolase route): step 1/2.</text>
</comment>
<comment type="similarity">
    <text evidence="5">Belongs to the PNP/UDP phosphorylase family. MtnN subfamily.</text>
</comment>
<evidence type="ECO:0000259" key="6">
    <source>
        <dbReference type="Pfam" id="PF01048"/>
    </source>
</evidence>
<comment type="catalytic activity">
    <reaction evidence="5">
        <text>S-adenosyl-L-homocysteine + H2O = S-(5-deoxy-D-ribos-5-yl)-L-homocysteine + adenine</text>
        <dbReference type="Rhea" id="RHEA:17805"/>
        <dbReference type="ChEBI" id="CHEBI:15377"/>
        <dbReference type="ChEBI" id="CHEBI:16708"/>
        <dbReference type="ChEBI" id="CHEBI:57856"/>
        <dbReference type="ChEBI" id="CHEBI:58195"/>
        <dbReference type="EC" id="3.2.2.9"/>
    </reaction>
</comment>
<evidence type="ECO:0000313" key="7">
    <source>
        <dbReference type="EMBL" id="MCL1630454.1"/>
    </source>
</evidence>
<dbReference type="InterPro" id="IPR035994">
    <property type="entry name" value="Nucleoside_phosphorylase_sf"/>
</dbReference>
<feature type="binding site" evidence="5">
    <location>
        <position position="154"/>
    </location>
    <ligand>
        <name>substrate</name>
    </ligand>
</feature>
<dbReference type="Proteomes" id="UP001203004">
    <property type="component" value="Unassembled WGS sequence"/>
</dbReference>
<dbReference type="PANTHER" id="PTHR46832:SF1">
    <property type="entry name" value="5'-METHYLTHIOADENOSINE_S-ADENOSYLHOMOCYSTEINE NUCLEOSIDASE"/>
    <property type="match status" value="1"/>
</dbReference>
<comment type="function">
    <text evidence="5">Catalyzes the irreversible cleavage of the glycosidic bond in both 5'-methylthioadenosine (MTA) and S-adenosylhomocysteine (SAH/AdoHcy) to adenine and the corresponding thioribose, 5'-methylthioribose and S-ribosylhomocysteine, respectively. Also cleaves 5'-deoxyadenosine, a toxic by-product of radical S-adenosylmethionine (SAM) enzymes, into 5-deoxyribose and adenine.</text>
</comment>
<evidence type="ECO:0000256" key="4">
    <source>
        <dbReference type="ARBA" id="ARBA00023167"/>
    </source>
</evidence>
<feature type="domain" description="Nucleoside phosphorylase" evidence="6">
    <location>
        <begin position="2"/>
        <end position="229"/>
    </location>
</feature>
<feature type="active site" description="Proton acceptor" evidence="5">
    <location>
        <position position="12"/>
    </location>
</feature>
<keyword evidence="3 5" id="KW-0378">Hydrolase</keyword>
<keyword evidence="4 5" id="KW-0486">Methionine biosynthesis</keyword>
<evidence type="ECO:0000256" key="3">
    <source>
        <dbReference type="ARBA" id="ARBA00022801"/>
    </source>
</evidence>
<comment type="caution">
    <text evidence="7">The sequence shown here is derived from an EMBL/GenBank/DDBJ whole genome shotgun (WGS) entry which is preliminary data.</text>
</comment>
<reference evidence="7 8" key="1">
    <citation type="submission" date="2022-05" db="EMBL/GenBank/DDBJ databases">
        <title>Sporolactobacillus sp nov CPB3-1, isolated from tree bark (Mangifera indica L.).</title>
        <authorList>
            <person name="Phuengjayaem S."/>
            <person name="Tanasupawat S."/>
        </authorList>
    </citation>
    <scope>NUCLEOTIDE SEQUENCE [LARGE SCALE GENOMIC DNA]</scope>
    <source>
        <strain evidence="7 8">CPB3-1</strain>
    </source>
</reference>
<organism evidence="7 8">
    <name type="scientific">Sporolactobacillus mangiferae</name>
    <dbReference type="NCBI Taxonomy" id="2940498"/>
    <lineage>
        <taxon>Bacteria</taxon>
        <taxon>Bacillati</taxon>
        <taxon>Bacillota</taxon>
        <taxon>Bacilli</taxon>
        <taxon>Bacillales</taxon>
        <taxon>Sporolactobacillaceae</taxon>
        <taxon>Sporolactobacillus</taxon>
    </lineage>
</organism>
<feature type="binding site" evidence="5">
    <location>
        <begin position="175"/>
        <end position="176"/>
    </location>
    <ligand>
        <name>substrate</name>
    </ligand>
</feature>
<dbReference type="Pfam" id="PF01048">
    <property type="entry name" value="PNP_UDP_1"/>
    <property type="match status" value="1"/>
</dbReference>
<gene>
    <name evidence="5 7" type="primary">mtnN</name>
    <name evidence="7" type="ORF">M3N64_00610</name>
</gene>
<proteinExistence type="inferred from homology"/>
<accession>A0ABT0M846</accession>
<dbReference type="CDD" id="cd09008">
    <property type="entry name" value="MTAN"/>
    <property type="match status" value="1"/>
</dbReference>
<dbReference type="NCBIfam" id="NF004079">
    <property type="entry name" value="PRK05584.1"/>
    <property type="match status" value="1"/>
</dbReference>
<dbReference type="PANTHER" id="PTHR46832">
    <property type="entry name" value="5'-METHYLTHIOADENOSINE/S-ADENOSYLHOMOCYSTEINE NUCLEOSIDASE"/>
    <property type="match status" value="1"/>
</dbReference>
<comment type="catalytic activity">
    <reaction evidence="5">
        <text>S-methyl-5'-thioadenosine + H2O = 5-(methylsulfanyl)-D-ribose + adenine</text>
        <dbReference type="Rhea" id="RHEA:13617"/>
        <dbReference type="ChEBI" id="CHEBI:15377"/>
        <dbReference type="ChEBI" id="CHEBI:16708"/>
        <dbReference type="ChEBI" id="CHEBI:17509"/>
        <dbReference type="ChEBI" id="CHEBI:78440"/>
        <dbReference type="EC" id="3.2.2.9"/>
    </reaction>
</comment>
<dbReference type="EMBL" id="JAMAST010000001">
    <property type="protein sequence ID" value="MCL1630454.1"/>
    <property type="molecule type" value="Genomic_DNA"/>
</dbReference>
<dbReference type="NCBIfam" id="TIGR01704">
    <property type="entry name" value="MTA_SAH-Nsdase"/>
    <property type="match status" value="1"/>
</dbReference>
<evidence type="ECO:0000256" key="5">
    <source>
        <dbReference type="HAMAP-Rule" id="MF_01684"/>
    </source>
</evidence>
<keyword evidence="8" id="KW-1185">Reference proteome</keyword>
<dbReference type="InterPro" id="IPR000845">
    <property type="entry name" value="Nucleoside_phosphorylase_d"/>
</dbReference>
<dbReference type="SUPFAM" id="SSF53167">
    <property type="entry name" value="Purine and uridine phosphorylases"/>
    <property type="match status" value="1"/>
</dbReference>
<evidence type="ECO:0000256" key="2">
    <source>
        <dbReference type="ARBA" id="ARBA00022605"/>
    </source>
</evidence>
<dbReference type="InterPro" id="IPR010049">
    <property type="entry name" value="MTA_SAH_Nsdase"/>
</dbReference>
<keyword evidence="2 5" id="KW-0028">Amino-acid biosynthesis</keyword>
<sequence>MTLGIIGAMEEEVSLLREQLDKAESYEIAGCHFFKGQLQGTDVVLLQSGIGKVSAAVGTTLLIDHYHPKAVINTGSAGGTDSALSIGDVVISSSVVHHDADATAFGYVPGQIPGMPAEFLPGQALVQVAFAAGKSVLDDHQIVEGQIGSGDTFMADPQRIKSVMHTFPKLKAVEMEAAAIAQVCQQFHVPFLIIRSLSDIAGKNSSVSFDQFLKKAARHSAEFTLSIIKELSNHGA</sequence>
<dbReference type="HAMAP" id="MF_01684">
    <property type="entry name" value="Salvage_MtnN"/>
    <property type="match status" value="1"/>
</dbReference>
<protein>
    <recommendedName>
        <fullName evidence="5">5'-methylthioadenosine/S-adenosylhomocysteine nucleosidase</fullName>
        <shortName evidence="5">MTA/SAH nucleosidase</shortName>
        <shortName evidence="5">MTAN</shortName>
        <ecNumber evidence="5">3.2.2.9</ecNumber>
    </recommendedName>
    <alternativeName>
        <fullName evidence="5">5'-deoxyadenosine nucleosidase</fullName>
        <shortName evidence="5">DOA nucleosidase</shortName>
        <shortName evidence="5">dAdo nucleosidase</shortName>
    </alternativeName>
    <alternativeName>
        <fullName evidence="5">5'-methylthioadenosine nucleosidase</fullName>
        <shortName evidence="5">MTA nucleosidase</shortName>
    </alternativeName>
    <alternativeName>
        <fullName evidence="5">S-adenosylhomocysteine nucleosidase</fullName>
        <shortName evidence="5">AdoHcy nucleosidase</shortName>
        <shortName evidence="5">SAH nucleosidase</shortName>
        <shortName evidence="5">SRH nucleosidase</shortName>
    </alternativeName>
</protein>
<dbReference type="EC" id="3.2.2.9" evidence="5"/>
<keyword evidence="7" id="KW-0326">Glycosidase</keyword>
<feature type="binding site" evidence="5">
    <location>
        <position position="78"/>
    </location>
    <ligand>
        <name>substrate</name>
    </ligand>
</feature>
<dbReference type="Gene3D" id="3.40.50.1580">
    <property type="entry name" value="Nucleoside phosphorylase domain"/>
    <property type="match status" value="1"/>
</dbReference>
<comment type="catalytic activity">
    <reaction evidence="5">
        <text>5'-deoxyadenosine + H2O = 5-deoxy-D-ribose + adenine</text>
        <dbReference type="Rhea" id="RHEA:29859"/>
        <dbReference type="ChEBI" id="CHEBI:15377"/>
        <dbReference type="ChEBI" id="CHEBI:16708"/>
        <dbReference type="ChEBI" id="CHEBI:17319"/>
        <dbReference type="ChEBI" id="CHEBI:149540"/>
        <dbReference type="EC" id="3.2.2.9"/>
    </reaction>
</comment>
<dbReference type="RefSeq" id="WP_249095124.1">
    <property type="nucleotide sequence ID" value="NZ_JAMAST010000001.1"/>
</dbReference>
<feature type="active site" description="Proton donor" evidence="5">
    <location>
        <position position="199"/>
    </location>
</feature>
<evidence type="ECO:0000313" key="8">
    <source>
        <dbReference type="Proteomes" id="UP001203004"/>
    </source>
</evidence>
<name>A0ABT0M846_9BACL</name>
<evidence type="ECO:0000256" key="1">
    <source>
        <dbReference type="ARBA" id="ARBA00004945"/>
    </source>
</evidence>
<dbReference type="GO" id="GO:0008930">
    <property type="term" value="F:methylthioadenosine nucleosidase activity"/>
    <property type="evidence" value="ECO:0007669"/>
    <property type="project" value="UniProtKB-EC"/>
</dbReference>
<dbReference type="GO" id="GO:0008782">
    <property type="term" value="F:adenosylhomocysteine nucleosidase activity"/>
    <property type="evidence" value="ECO:0007669"/>
    <property type="project" value="UniProtKB-EC"/>
</dbReference>